<gene>
    <name evidence="2" type="ORF">GCM10023209_19710</name>
</gene>
<comment type="caution">
    <text evidence="2">The sequence shown here is derived from an EMBL/GenBank/DDBJ whole genome shotgun (WGS) entry which is preliminary data.</text>
</comment>
<keyword evidence="3" id="KW-1185">Reference proteome</keyword>
<proteinExistence type="predicted"/>
<sequence length="175" mass="18864">MEGTDMTAHPLRRHHLATLSPGQPNIRPAAAPPSVHLLSDAQLRDLANGAPSGPDDPAATVRALATECLAHRANATDPVAHFLALCCRVTGDSDDVISAAELVAAFQVHSDDCGLTRWSVVRAARGLAEAARHWRDPVTGRRFMRVKASRSAYRGLRFTDAFKHRFADLQTGEVA</sequence>
<accession>A0ABP9LCM2</accession>
<dbReference type="EMBL" id="BAABHW010000002">
    <property type="protein sequence ID" value="GAA5073608.1"/>
    <property type="molecule type" value="Genomic_DNA"/>
</dbReference>
<feature type="region of interest" description="Disordered" evidence="1">
    <location>
        <begin position="1"/>
        <end position="32"/>
    </location>
</feature>
<protein>
    <submittedName>
        <fullName evidence="2">Uncharacterized protein</fullName>
    </submittedName>
</protein>
<dbReference type="Proteomes" id="UP001499910">
    <property type="component" value="Unassembled WGS sequence"/>
</dbReference>
<name>A0ABP9LCM2_9RHOB</name>
<evidence type="ECO:0000256" key="1">
    <source>
        <dbReference type="SAM" id="MobiDB-lite"/>
    </source>
</evidence>
<evidence type="ECO:0000313" key="3">
    <source>
        <dbReference type="Proteomes" id="UP001499910"/>
    </source>
</evidence>
<dbReference type="RefSeq" id="WP_259550489.1">
    <property type="nucleotide sequence ID" value="NZ_BAABHW010000002.1"/>
</dbReference>
<organism evidence="2 3">
    <name type="scientific">[Roseibacterium] beibuensis</name>
    <dbReference type="NCBI Taxonomy" id="1193142"/>
    <lineage>
        <taxon>Bacteria</taxon>
        <taxon>Pseudomonadati</taxon>
        <taxon>Pseudomonadota</taxon>
        <taxon>Alphaproteobacteria</taxon>
        <taxon>Rhodobacterales</taxon>
        <taxon>Roseobacteraceae</taxon>
        <taxon>Roseicyclus</taxon>
    </lineage>
</organism>
<evidence type="ECO:0000313" key="2">
    <source>
        <dbReference type="EMBL" id="GAA5073608.1"/>
    </source>
</evidence>
<reference evidence="3" key="1">
    <citation type="journal article" date="2019" name="Int. J. Syst. Evol. Microbiol.">
        <title>The Global Catalogue of Microorganisms (GCM) 10K type strain sequencing project: providing services to taxonomists for standard genome sequencing and annotation.</title>
        <authorList>
            <consortium name="The Broad Institute Genomics Platform"/>
            <consortium name="The Broad Institute Genome Sequencing Center for Infectious Disease"/>
            <person name="Wu L."/>
            <person name="Ma J."/>
        </authorList>
    </citation>
    <scope>NUCLEOTIDE SEQUENCE [LARGE SCALE GENOMIC DNA]</scope>
    <source>
        <strain evidence="3">JCM 18015</strain>
    </source>
</reference>